<dbReference type="CDD" id="cd00081">
    <property type="entry name" value="Hint"/>
    <property type="match status" value="1"/>
</dbReference>
<feature type="compositionally biased region" description="Low complexity" evidence="1">
    <location>
        <begin position="910"/>
        <end position="919"/>
    </location>
</feature>
<feature type="signal peptide" evidence="2">
    <location>
        <begin position="1"/>
        <end position="22"/>
    </location>
</feature>
<feature type="region of interest" description="Disordered" evidence="1">
    <location>
        <begin position="1073"/>
        <end position="1093"/>
    </location>
</feature>
<dbReference type="InterPro" id="IPR037178">
    <property type="entry name" value="ColicinD_C_sf"/>
</dbReference>
<dbReference type="Pfam" id="PF07591">
    <property type="entry name" value="PT-HINT"/>
    <property type="match status" value="1"/>
</dbReference>
<feature type="chain" id="PRO_5046532243" evidence="2">
    <location>
        <begin position="23"/>
        <end position="2369"/>
    </location>
</feature>
<protein>
    <submittedName>
        <fullName evidence="3">RHS repeat-associated core domain-containing protein</fullName>
    </submittedName>
</protein>
<dbReference type="Gene3D" id="2.170.16.10">
    <property type="entry name" value="Hedgehog/Intein (Hint) domain"/>
    <property type="match status" value="1"/>
</dbReference>
<accession>A0ABN1TWK7</accession>
<dbReference type="NCBIfam" id="TIGR01643">
    <property type="entry name" value="YD_repeat_2x"/>
    <property type="match status" value="2"/>
</dbReference>
<gene>
    <name evidence="3" type="ORF">GCM10009663_51330</name>
</gene>
<dbReference type="InterPro" id="IPR031325">
    <property type="entry name" value="RHS_repeat"/>
</dbReference>
<organism evidence="3 4">
    <name type="scientific">Kitasatospora arboriphila</name>
    <dbReference type="NCBI Taxonomy" id="258052"/>
    <lineage>
        <taxon>Bacteria</taxon>
        <taxon>Bacillati</taxon>
        <taxon>Actinomycetota</taxon>
        <taxon>Actinomycetes</taxon>
        <taxon>Kitasatosporales</taxon>
        <taxon>Streptomycetaceae</taxon>
        <taxon>Kitasatospora</taxon>
    </lineage>
</organism>
<dbReference type="RefSeq" id="WP_344626039.1">
    <property type="nucleotide sequence ID" value="NZ_BAAALD010000057.1"/>
</dbReference>
<evidence type="ECO:0000256" key="2">
    <source>
        <dbReference type="SAM" id="SignalP"/>
    </source>
</evidence>
<evidence type="ECO:0000256" key="1">
    <source>
        <dbReference type="SAM" id="MobiDB-lite"/>
    </source>
</evidence>
<sequence length="2369" mass="248534">MATVTVAAVLGSLLAPVSVAAAAGPDYSRKWSPANTALPKTASVKGARVAPARAVMPAHPVPSVWEPPVMRRMKPHGRASVKLGAAPGGTAKAAGRASGEERPATGLPLTLAPLAGSSAAGQTVQVDVADARSTEAAGVPGLAVTLSRDGKGAAAPVRLGVDMSAVQASFGADWASRARLVLLPDCSLTAPQVSGCLKQTPLESHYDAAAGKLVADVTLPAKNGSAGTDIQALGAAGASGSATVAVVSGSSSGAGTYSATSLNPSQAWAAGGASGAFSYSYPFQAPPALGGSAPSVALAYDSSSVDGRTSSTNAQASWIGDGWDYNPGFVERSFKPCSKAGITNSGDQCWAGANMSLSLAGHSGELVPDDASCQSGAPAAMEQSSCTWRLKDDDATKVQFLTGATNGTWNGSYIKVTDTGGTVYWFGLNHLPDANGNPTTKGADSGSAWTVPVYSPNSGDPCYDPAKGKASWCQTGWRWNLDYVVDPHGNLTTYTYAPEANYYARGGGQNNGTGTNSVYTRAGVLTSIGYGQLLSDQLNANGAYNPAAKVVFTTGERCVTSAGACDPANRTAAHAADWPDVPMDQQCASTGTCTNYGPTFWTTKWLTGVTTQVRVNGSYQNVDSYALNHVFVNVQNSSENTQVPWLASVQRTGQDTQASATAITLPPVTFTAMLLPNRVDGTNLVPSRPAFNRPRIQLITTETGSTIGIDYRPADCSRVENRMPGSADSDTRSCFNVKWHPPTEQPNAQPIDDWFLRYPVNTVTANPNTPGAVPVVTQYSYGNAAWHRNDSPLTQDMDRTWDQFRGYASVTAVTGSGNDGAKSQKSTTYYQGMDGDRLSSGATRSSVVAGPMSGQVTDSDWLSGQALEADTYTQAGGSVVAYTLNTASGPVTTATHDRGSMPALTARYTATTSTTTSKSMKADGGWRSSSRTSTTDPAHGNRIATSLDSADGLPDICTRTGYAAGGDPQVLGLPSEVITVSGSDACTATPDVTNTVSWGRTSYDGLPFGQLGVKHDATATLTVDHFDGTTPQFSTTTAAFDAYGRPTGATDPNVTDSAHTGGATVTTSYTAAQTGELPSSTTVTTPAPAGAADLATGRTTTTVLNTARGLAKSATDQNGRTTSSAYDALGRLTAVWLPGRATTASASQTFAYTVPGIVDGNAVPATVTTSNLRANGSYGVTIQIMDGMGRAIQTQTSPALSAYTGRLISDVVYDSHGRVIRSNASWYNNDSAPSTTLYRTTNQQVPAQSHTVYDGLGRPVTTEFVAYGVVQTGTTTSYPGADRTDVTPPTGGTPSSTVVDARGRTAELWQYRTPTATGNPADADVTHYTYTADGKPASHRDAAGNTWTIGYDVRGRETTSSDPDTGTASKAYDAAGRLASTTDGRGQTIAHTYDLLGRPTGSYAGSVSPANQLTGFTYDTVLKGQPSTSTRYVGGATGSAYTSAVLAYDTAYHPTKTTLTLPGSEVGQSSAFTYTYQASYDAITGALKADNRSAVGDVAGETVTYTYDVNGPLSTFGAFGGSTYDLSSDYDAYGRNIRSTMNPWGTQIVVTNTYDESTGRPLQQFVDKQTAATGAVQQTTYAYNPAGQLTAVRGIPDNNPSAADLQCFTYDHLGRLTTAWTDTGALAQSAQPTVGGQGRCTNTTPTGGAVAPQRTTVGGPAAYWQSYAYDLTGNRTQLVQHDPSGDPAKDTTVTQTFPAAGTVNTRTGDPRTGGGTGGPHALLGSTTTAPSGTLGSTAQYDAMGNTTSVTDTSGTATLTWDGEDKLTSYNKTGSAGPTTYLYDAAGNQLVRRDPGRTTITLGGDELVYDTGAKTLTGVRYYPIPGGTTLVRQGGKSTYQISDPHGTGSLALDGTTLAETRRLTDPFGNPRGTQPTGWAGDRGFVGGTKDDATGLTNLGAREYQPTTGRFLNPDPIIGLSNPQQWNAYAYSNNDPVNSSDPSGLYTCRNGHEGCDVHGNACGSDCSADATMSGDCVESECGHSQINQNPEHTIAEQKQARVKKILKELDDYQHVKKCNYNTKERQCWTQQQWDEGDAAFKKFMSGVGDMTFIVPWARCTFTHDQHECDVAGAAASSMDVGGIVIGAEEAGAAYFSTLLGRAMSADLPPALRRIFQKLAALCERNSFPGETEVQLADGRAKRIEDVQVGDTVRATDPATGRTSDEKVTGVIRTPSDLDFTDLTVHTADGDRTITSTQHHPYWDASTQRWTNASDLHAGDSLRQEDGTLVRIAEVRDYTQSVVTYNLTVGRVHTYYVLAGTTPLLVHNAGWCGPELSIDSGQFGKKSGYHMKDYGLDVGKAEDRAQYRKMLEDTWANPDEVRQGKYSKWPDYLYVRKGDMIVLTKADGTWVSTLSQKIGNDQWNEASVIYVR</sequence>
<dbReference type="PANTHER" id="PTHR32305:SF17">
    <property type="entry name" value="TRNA NUCLEASE WAPA"/>
    <property type="match status" value="1"/>
</dbReference>
<evidence type="ECO:0000313" key="3">
    <source>
        <dbReference type="EMBL" id="GAA1102450.1"/>
    </source>
</evidence>
<feature type="region of interest" description="Disordered" evidence="1">
    <location>
        <begin position="1630"/>
        <end position="1654"/>
    </location>
</feature>
<dbReference type="Gene3D" id="3.10.450.200">
    <property type="match status" value="1"/>
</dbReference>
<feature type="compositionally biased region" description="Low complexity" evidence="1">
    <location>
        <begin position="1078"/>
        <end position="1092"/>
    </location>
</feature>
<evidence type="ECO:0000313" key="4">
    <source>
        <dbReference type="Proteomes" id="UP001499987"/>
    </source>
</evidence>
<keyword evidence="2" id="KW-0732">Signal</keyword>
<dbReference type="Gene3D" id="2.180.10.10">
    <property type="entry name" value="RHS repeat-associated core"/>
    <property type="match status" value="1"/>
</dbReference>
<dbReference type="Proteomes" id="UP001499987">
    <property type="component" value="Unassembled WGS sequence"/>
</dbReference>
<feature type="region of interest" description="Disordered" evidence="1">
    <location>
        <begin position="78"/>
        <end position="103"/>
    </location>
</feature>
<dbReference type="PROSITE" id="PS50817">
    <property type="entry name" value="INTEIN_N_TER"/>
    <property type="match status" value="1"/>
</dbReference>
<name>A0ABN1TWK7_9ACTN</name>
<keyword evidence="4" id="KW-1185">Reference proteome</keyword>
<dbReference type="InterPro" id="IPR006141">
    <property type="entry name" value="Intein_N"/>
</dbReference>
<comment type="caution">
    <text evidence="3">The sequence shown here is derived from an EMBL/GenBank/DDBJ whole genome shotgun (WGS) entry which is preliminary data.</text>
</comment>
<feature type="compositionally biased region" description="Low complexity" evidence="1">
    <location>
        <begin position="1286"/>
        <end position="1298"/>
    </location>
</feature>
<dbReference type="InterPro" id="IPR050708">
    <property type="entry name" value="T6SS_VgrG/RHS"/>
</dbReference>
<dbReference type="NCBIfam" id="TIGR03696">
    <property type="entry name" value="Rhs_assc_core"/>
    <property type="match status" value="1"/>
</dbReference>
<reference evidence="3 4" key="1">
    <citation type="journal article" date="2019" name="Int. J. Syst. Evol. Microbiol.">
        <title>The Global Catalogue of Microorganisms (GCM) 10K type strain sequencing project: providing services to taxonomists for standard genome sequencing and annotation.</title>
        <authorList>
            <consortium name="The Broad Institute Genomics Platform"/>
            <consortium name="The Broad Institute Genome Sequencing Center for Infectious Disease"/>
            <person name="Wu L."/>
            <person name="Ma J."/>
        </authorList>
    </citation>
    <scope>NUCLEOTIDE SEQUENCE [LARGE SCALE GENOMIC DNA]</scope>
    <source>
        <strain evidence="3 4">JCM 13002</strain>
    </source>
</reference>
<feature type="region of interest" description="Disordered" evidence="1">
    <location>
        <begin position="910"/>
        <end position="947"/>
    </location>
</feature>
<feature type="region of interest" description="Disordered" evidence="1">
    <location>
        <begin position="1861"/>
        <end position="1882"/>
    </location>
</feature>
<dbReference type="PANTHER" id="PTHR32305">
    <property type="match status" value="1"/>
</dbReference>
<dbReference type="InterPro" id="IPR022385">
    <property type="entry name" value="Rhs_assc_core"/>
</dbReference>
<dbReference type="Pfam" id="PF05593">
    <property type="entry name" value="RHS_repeat"/>
    <property type="match status" value="2"/>
</dbReference>
<feature type="compositionally biased region" description="Low complexity" evidence="1">
    <location>
        <begin position="84"/>
        <end position="97"/>
    </location>
</feature>
<feature type="compositionally biased region" description="Polar residues" evidence="1">
    <location>
        <begin position="1630"/>
        <end position="1646"/>
    </location>
</feature>
<feature type="region of interest" description="Disordered" evidence="1">
    <location>
        <begin position="1275"/>
        <end position="1298"/>
    </location>
</feature>
<dbReference type="EMBL" id="BAAALD010000057">
    <property type="protein sequence ID" value="GAA1102450.1"/>
    <property type="molecule type" value="Genomic_DNA"/>
</dbReference>
<dbReference type="SUPFAM" id="SSF51294">
    <property type="entry name" value="Hedgehog/intein (Hint) domain"/>
    <property type="match status" value="1"/>
</dbReference>
<dbReference type="InterPro" id="IPR036844">
    <property type="entry name" value="Hint_dom_sf"/>
</dbReference>
<dbReference type="InterPro" id="IPR006530">
    <property type="entry name" value="YD"/>
</dbReference>
<proteinExistence type="predicted"/>